<evidence type="ECO:0000256" key="1">
    <source>
        <dbReference type="SAM" id="MobiDB-lite"/>
    </source>
</evidence>
<reference evidence="2" key="1">
    <citation type="submission" date="2020-11" db="EMBL/GenBank/DDBJ databases">
        <title>Carbohydrate-dependent, anaerobic sulfur respiration: A novel catabolism in halophilic archaea.</title>
        <authorList>
            <person name="Sorokin D.Y."/>
            <person name="Messina E."/>
            <person name="Smedile F."/>
            <person name="La Cono V."/>
            <person name="Hallsworth J.E."/>
            <person name="Yakimov M.M."/>
        </authorList>
    </citation>
    <scope>NUCLEOTIDE SEQUENCE</scope>
    <source>
        <strain evidence="2">HSR12-1</strain>
    </source>
</reference>
<dbReference type="Proteomes" id="UP000663525">
    <property type="component" value="Chromosome"/>
</dbReference>
<dbReference type="GeneID" id="68854174"/>
<organism evidence="2 3">
    <name type="scientific">Halapricum desulfuricans</name>
    <dbReference type="NCBI Taxonomy" id="2841257"/>
    <lineage>
        <taxon>Archaea</taxon>
        <taxon>Methanobacteriati</taxon>
        <taxon>Methanobacteriota</taxon>
        <taxon>Stenosarchaea group</taxon>
        <taxon>Halobacteria</taxon>
        <taxon>Halobacteriales</taxon>
        <taxon>Haloarculaceae</taxon>
        <taxon>Halapricum</taxon>
    </lineage>
</organism>
<evidence type="ECO:0000313" key="2">
    <source>
        <dbReference type="EMBL" id="QSG04882.1"/>
    </source>
</evidence>
<feature type="region of interest" description="Disordered" evidence="1">
    <location>
        <begin position="1"/>
        <end position="46"/>
    </location>
</feature>
<accession>A0A897MWB3</accession>
<feature type="compositionally biased region" description="Basic and acidic residues" evidence="1">
    <location>
        <begin position="1"/>
        <end position="13"/>
    </location>
</feature>
<name>A0A897MWB3_9EURY</name>
<sequence>MNDTRQGRSDEVGARATTFGDGPASSIRDDVRTSAAEGATGVPGRR</sequence>
<evidence type="ECO:0000313" key="3">
    <source>
        <dbReference type="Proteomes" id="UP000663525"/>
    </source>
</evidence>
<proteinExistence type="predicted"/>
<protein>
    <submittedName>
        <fullName evidence="2">Uncharacterized protein</fullName>
    </submittedName>
</protein>
<dbReference type="RefSeq" id="WP_229114355.1">
    <property type="nucleotide sequence ID" value="NZ_CP064787.1"/>
</dbReference>
<dbReference type="AlphaFoldDB" id="A0A897MWB3"/>
<dbReference type="EMBL" id="CP064787">
    <property type="protein sequence ID" value="QSG04882.1"/>
    <property type="molecule type" value="Genomic_DNA"/>
</dbReference>
<gene>
    <name evidence="2" type="ORF">HSR121_0527</name>
</gene>